<sequence length="79" mass="8737">MLLKITDANLLPKGFYEQIFPFVRSQGSFEIISNNKPTCTEEGKTLPIQPTSEQANVGTAVRQLEAHLSFEVSIISQAL</sequence>
<name>A0A085NPS7_9BILA</name>
<gene>
    <name evidence="1" type="ORF">M514_16405</name>
</gene>
<dbReference type="EMBL" id="KL367482">
    <property type="protein sequence ID" value="KFD71473.1"/>
    <property type="molecule type" value="Genomic_DNA"/>
</dbReference>
<dbReference type="Proteomes" id="UP000030758">
    <property type="component" value="Unassembled WGS sequence"/>
</dbReference>
<proteinExistence type="predicted"/>
<evidence type="ECO:0000313" key="1">
    <source>
        <dbReference type="EMBL" id="KFD71473.1"/>
    </source>
</evidence>
<reference evidence="1" key="1">
    <citation type="journal article" date="2014" name="Nat. Genet.">
        <title>Genome and transcriptome of the porcine whipworm Trichuris suis.</title>
        <authorList>
            <person name="Jex A.R."/>
            <person name="Nejsum P."/>
            <person name="Schwarz E.M."/>
            <person name="Hu L."/>
            <person name="Young N.D."/>
            <person name="Hall R.S."/>
            <person name="Korhonen P.K."/>
            <person name="Liao S."/>
            <person name="Thamsborg S."/>
            <person name="Xia J."/>
            <person name="Xu P."/>
            <person name="Wang S."/>
            <person name="Scheerlinck J.P."/>
            <person name="Hofmann A."/>
            <person name="Sternberg P.W."/>
            <person name="Wang J."/>
            <person name="Gasser R.B."/>
        </authorList>
    </citation>
    <scope>NUCLEOTIDE SEQUENCE [LARGE SCALE GENOMIC DNA]</scope>
    <source>
        <strain evidence="1">DCEP-RM93F</strain>
    </source>
</reference>
<organism evidence="1">
    <name type="scientific">Trichuris suis</name>
    <name type="common">pig whipworm</name>
    <dbReference type="NCBI Taxonomy" id="68888"/>
    <lineage>
        <taxon>Eukaryota</taxon>
        <taxon>Metazoa</taxon>
        <taxon>Ecdysozoa</taxon>
        <taxon>Nematoda</taxon>
        <taxon>Enoplea</taxon>
        <taxon>Dorylaimia</taxon>
        <taxon>Trichinellida</taxon>
        <taxon>Trichuridae</taxon>
        <taxon>Trichuris</taxon>
    </lineage>
</organism>
<accession>A0A085NPS7</accession>
<dbReference type="AlphaFoldDB" id="A0A085NPS7"/>
<protein>
    <submittedName>
        <fullName evidence="1">Uncharacterized protein</fullName>
    </submittedName>
</protein>